<reference evidence="2" key="1">
    <citation type="submission" date="2022-11" db="UniProtKB">
        <authorList>
            <consortium name="WormBaseParasite"/>
        </authorList>
    </citation>
    <scope>IDENTIFICATION</scope>
</reference>
<evidence type="ECO:0000313" key="1">
    <source>
        <dbReference type="Proteomes" id="UP000887566"/>
    </source>
</evidence>
<dbReference type="AlphaFoldDB" id="A0A914WNA1"/>
<evidence type="ECO:0000313" key="2">
    <source>
        <dbReference type="WBParaSite" id="PSAMB.scaffold4802size13492.g25196.t1"/>
    </source>
</evidence>
<dbReference type="WBParaSite" id="PSAMB.scaffold4802size13492.g25196.t1">
    <property type="protein sequence ID" value="PSAMB.scaffold4802size13492.g25196.t1"/>
    <property type="gene ID" value="PSAMB.scaffold4802size13492.g25196"/>
</dbReference>
<protein>
    <submittedName>
        <fullName evidence="2">Uncharacterized protein</fullName>
    </submittedName>
</protein>
<name>A0A914WNA1_9BILA</name>
<dbReference type="Proteomes" id="UP000887566">
    <property type="component" value="Unplaced"/>
</dbReference>
<keyword evidence="1" id="KW-1185">Reference proteome</keyword>
<accession>A0A914WNA1</accession>
<organism evidence="1 2">
    <name type="scientific">Plectus sambesii</name>
    <dbReference type="NCBI Taxonomy" id="2011161"/>
    <lineage>
        <taxon>Eukaryota</taxon>
        <taxon>Metazoa</taxon>
        <taxon>Ecdysozoa</taxon>
        <taxon>Nematoda</taxon>
        <taxon>Chromadorea</taxon>
        <taxon>Plectida</taxon>
        <taxon>Plectina</taxon>
        <taxon>Plectoidea</taxon>
        <taxon>Plectidae</taxon>
        <taxon>Plectus</taxon>
    </lineage>
</organism>
<proteinExistence type="predicted"/>
<sequence length="68" mass="8035">MSQVRIITLNEGEHLKSVVNRLMKEWTLHFVLGPTLMGHHVRLFASNLDRVDDDCKSHVNEFYELEWV</sequence>